<gene>
    <name evidence="4" type="ORF">GCM10009716_31390</name>
</gene>
<dbReference type="InterPro" id="IPR011330">
    <property type="entry name" value="Glyco_hydro/deAcase_b/a-brl"/>
</dbReference>
<dbReference type="PANTHER" id="PTHR10587:SF134">
    <property type="entry name" value="SECRETED PROTEIN"/>
    <property type="match status" value="1"/>
</dbReference>
<dbReference type="Pfam" id="PF01522">
    <property type="entry name" value="Polysacc_deac_1"/>
    <property type="match status" value="1"/>
</dbReference>
<dbReference type="PROSITE" id="PS51677">
    <property type="entry name" value="NODB"/>
    <property type="match status" value="1"/>
</dbReference>
<dbReference type="CDD" id="cd10917">
    <property type="entry name" value="CE4_NodB_like_6s_7s"/>
    <property type="match status" value="1"/>
</dbReference>
<feature type="region of interest" description="Disordered" evidence="1">
    <location>
        <begin position="104"/>
        <end position="133"/>
    </location>
</feature>
<reference evidence="5" key="1">
    <citation type="journal article" date="2019" name="Int. J. Syst. Evol. Microbiol.">
        <title>The Global Catalogue of Microorganisms (GCM) 10K type strain sequencing project: providing services to taxonomists for standard genome sequencing and annotation.</title>
        <authorList>
            <consortium name="The Broad Institute Genomics Platform"/>
            <consortium name="The Broad Institute Genome Sequencing Center for Infectious Disease"/>
            <person name="Wu L."/>
            <person name="Ma J."/>
        </authorList>
    </citation>
    <scope>NUCLEOTIDE SEQUENCE [LARGE SCALE GENOMIC DNA]</scope>
    <source>
        <strain evidence="5">JCM 13581</strain>
    </source>
</reference>
<evidence type="ECO:0000259" key="3">
    <source>
        <dbReference type="PROSITE" id="PS51677"/>
    </source>
</evidence>
<organism evidence="4 5">
    <name type="scientific">Streptomyces sodiiphilus</name>
    <dbReference type="NCBI Taxonomy" id="226217"/>
    <lineage>
        <taxon>Bacteria</taxon>
        <taxon>Bacillati</taxon>
        <taxon>Actinomycetota</taxon>
        <taxon>Actinomycetes</taxon>
        <taxon>Kitasatosporales</taxon>
        <taxon>Streptomycetaceae</taxon>
        <taxon>Streptomyces</taxon>
    </lineage>
</organism>
<dbReference type="SUPFAM" id="SSF88713">
    <property type="entry name" value="Glycoside hydrolase/deacetylase"/>
    <property type="match status" value="1"/>
</dbReference>
<dbReference type="RefSeq" id="WP_344262762.1">
    <property type="nucleotide sequence ID" value="NZ_BAAAMJ010000031.1"/>
</dbReference>
<keyword evidence="2" id="KW-1133">Transmembrane helix</keyword>
<feature type="transmembrane region" description="Helical" evidence="2">
    <location>
        <begin position="20"/>
        <end position="42"/>
    </location>
</feature>
<protein>
    <recommendedName>
        <fullName evidence="3">NodB homology domain-containing protein</fullName>
    </recommendedName>
</protein>
<proteinExistence type="predicted"/>
<feature type="domain" description="NodB homology" evidence="3">
    <location>
        <begin position="142"/>
        <end position="324"/>
    </location>
</feature>
<evidence type="ECO:0000313" key="5">
    <source>
        <dbReference type="Proteomes" id="UP001501303"/>
    </source>
</evidence>
<sequence length="324" mass="35854">MSDEPRPSGSSGRSRLRRRALAGGVTILAVACAVAGAGTGALPGVAEWRPLSALRGPVGEEVTGLSAPPPARAAPGALAAHAERLERAERRRVTAARTWGLRAVPLRPPAPPKRKPALSTESGHLKGPGLPPVITRVPTGDKVVFLTIDDGAEKDDRLLEMMRQLDVPYSSFLADYVARDDYDYFRKAHRNGSAVHNHSVNHREMNKLPYREQRREICRQQDILEREIGERPELFRPPYGAYNTDTLRAARDCGVRVVPLWAEEAFPDRIEYGRADRRLHPGDIVLSHFRGRGEWDGDMPAMVRRVVDTATAQGFAIARLEDYI</sequence>
<keyword evidence="2" id="KW-0812">Transmembrane</keyword>
<dbReference type="InterPro" id="IPR002509">
    <property type="entry name" value="NODB_dom"/>
</dbReference>
<dbReference type="Proteomes" id="UP001501303">
    <property type="component" value="Unassembled WGS sequence"/>
</dbReference>
<evidence type="ECO:0000256" key="1">
    <source>
        <dbReference type="SAM" id="MobiDB-lite"/>
    </source>
</evidence>
<comment type="caution">
    <text evidence="4">The sequence shown here is derived from an EMBL/GenBank/DDBJ whole genome shotgun (WGS) entry which is preliminary data.</text>
</comment>
<keyword evidence="2" id="KW-0472">Membrane</keyword>
<accession>A0ABN2PFM9</accession>
<dbReference type="Gene3D" id="3.20.20.370">
    <property type="entry name" value="Glycoside hydrolase/deacetylase"/>
    <property type="match status" value="1"/>
</dbReference>
<name>A0ABN2PFM9_9ACTN</name>
<dbReference type="PANTHER" id="PTHR10587">
    <property type="entry name" value="GLYCOSYL TRANSFERASE-RELATED"/>
    <property type="match status" value="1"/>
</dbReference>
<evidence type="ECO:0000313" key="4">
    <source>
        <dbReference type="EMBL" id="GAA1920502.1"/>
    </source>
</evidence>
<dbReference type="PROSITE" id="PS51257">
    <property type="entry name" value="PROKAR_LIPOPROTEIN"/>
    <property type="match status" value="1"/>
</dbReference>
<keyword evidence="5" id="KW-1185">Reference proteome</keyword>
<dbReference type="EMBL" id="BAAAMJ010000031">
    <property type="protein sequence ID" value="GAA1920502.1"/>
    <property type="molecule type" value="Genomic_DNA"/>
</dbReference>
<dbReference type="InterPro" id="IPR050248">
    <property type="entry name" value="Polysacc_deacetylase_ArnD"/>
</dbReference>
<evidence type="ECO:0000256" key="2">
    <source>
        <dbReference type="SAM" id="Phobius"/>
    </source>
</evidence>